<dbReference type="KEGG" id="ote:Oter_0373"/>
<evidence type="ECO:0000256" key="8">
    <source>
        <dbReference type="ARBA" id="ARBA00023004"/>
    </source>
</evidence>
<gene>
    <name evidence="10" type="ordered locus">Oter_0373</name>
</gene>
<comment type="cofactor">
    <cofactor evidence="2">
        <name>[4Fe-4S] cluster</name>
        <dbReference type="ChEBI" id="CHEBI:49883"/>
    </cofactor>
</comment>
<protein>
    <submittedName>
        <fullName evidence="10">Radical SAM domain protein</fullName>
    </submittedName>
</protein>
<evidence type="ECO:0000256" key="6">
    <source>
        <dbReference type="ARBA" id="ARBA00022723"/>
    </source>
</evidence>
<evidence type="ECO:0000256" key="7">
    <source>
        <dbReference type="ARBA" id="ARBA00022898"/>
    </source>
</evidence>
<organism evidence="10 11">
    <name type="scientific">Opitutus terrae (strain DSM 11246 / JCM 15787 / PB90-1)</name>
    <dbReference type="NCBI Taxonomy" id="452637"/>
    <lineage>
        <taxon>Bacteria</taxon>
        <taxon>Pseudomonadati</taxon>
        <taxon>Verrucomicrobiota</taxon>
        <taxon>Opitutia</taxon>
        <taxon>Opitutales</taxon>
        <taxon>Opitutaceae</taxon>
        <taxon>Opitutus</taxon>
    </lineage>
</organism>
<name>B1ZQZ6_OPITP</name>
<comment type="cofactor">
    <cofactor evidence="1">
        <name>pyridoxal 5'-phosphate</name>
        <dbReference type="ChEBI" id="CHEBI:597326"/>
    </cofactor>
</comment>
<dbReference type="STRING" id="452637.Oter_0373"/>
<dbReference type="InterPro" id="IPR007197">
    <property type="entry name" value="rSAM"/>
</dbReference>
<dbReference type="RefSeq" id="WP_012373201.1">
    <property type="nucleotide sequence ID" value="NC_010571.1"/>
</dbReference>
<sequence>MLATARIKARPFRVYQRADLPRIPQLQRLPADTLLAMRAVAAVLPFRVNQYVVEELIDWNNLPADPMFQLTFPQPGMLAEADLAKMMRLLADGADQPTIERAARQIQRRLNPHPAGQMELNVPYFDGQPLSGMQHKYRDTVLFFPSPGQTCHTYCTYCFRWPQFVGLDELKFASRQAESLVAYLKEHPEVSNVLFTGGDPLVMRTAVLRRYIEPLLSPELEHISAIRIGTKSPAWWPYRFVNEPDSDDLLRLFDQVRAAGRHMAIMAHYSRPRELQTPVAQAALRRIKSTGAIVRCQAPLIRHVNDDADTWADLWRLQVRLGAVPYYMFVERDTGPKGYFEVPLARCYEIFQKAYRRVSGLERTVRGPSMSATPGKVIIDGVTELQGEKVFSLRFVQAREPDWVRRPFFAKFDPEATWLDQLRPAFGEREFFFQRALREVKHSHQQPAFGHRIAPRRKLAVFGHVEWE</sequence>
<keyword evidence="11" id="KW-1185">Reference proteome</keyword>
<evidence type="ECO:0000256" key="3">
    <source>
        <dbReference type="ARBA" id="ARBA00008703"/>
    </source>
</evidence>
<evidence type="ECO:0000256" key="1">
    <source>
        <dbReference type="ARBA" id="ARBA00001933"/>
    </source>
</evidence>
<keyword evidence="8" id="KW-0408">Iron</keyword>
<evidence type="ECO:0000256" key="2">
    <source>
        <dbReference type="ARBA" id="ARBA00001966"/>
    </source>
</evidence>
<proteinExistence type="inferred from homology"/>
<accession>B1ZQZ6</accession>
<dbReference type="AlphaFoldDB" id="B1ZQZ6"/>
<dbReference type="PANTHER" id="PTHR30538:SF0">
    <property type="entry name" value="L-LYSINE 2,3-AMINOMUTASE AQ_1632-RELATED"/>
    <property type="match status" value="1"/>
</dbReference>
<dbReference type="HOGENOM" id="CLU_032161_3_0_0"/>
<evidence type="ECO:0000313" key="10">
    <source>
        <dbReference type="EMBL" id="ACB73663.1"/>
    </source>
</evidence>
<dbReference type="GO" id="GO:0046872">
    <property type="term" value="F:metal ion binding"/>
    <property type="evidence" value="ECO:0007669"/>
    <property type="project" value="UniProtKB-KW"/>
</dbReference>
<keyword evidence="6" id="KW-0479">Metal-binding</keyword>
<dbReference type="SFLD" id="SFLDS00029">
    <property type="entry name" value="Radical_SAM"/>
    <property type="match status" value="1"/>
</dbReference>
<evidence type="ECO:0000256" key="9">
    <source>
        <dbReference type="ARBA" id="ARBA00023014"/>
    </source>
</evidence>
<dbReference type="EMBL" id="CP001032">
    <property type="protein sequence ID" value="ACB73663.1"/>
    <property type="molecule type" value="Genomic_DNA"/>
</dbReference>
<dbReference type="InterPro" id="IPR003739">
    <property type="entry name" value="Lys_aminomutase/Glu_NH3_mut"/>
</dbReference>
<dbReference type="GO" id="GO:0051539">
    <property type="term" value="F:4 iron, 4 sulfur cluster binding"/>
    <property type="evidence" value="ECO:0007669"/>
    <property type="project" value="UniProtKB-KW"/>
</dbReference>
<evidence type="ECO:0000256" key="5">
    <source>
        <dbReference type="ARBA" id="ARBA00022691"/>
    </source>
</evidence>
<keyword evidence="7" id="KW-0663">Pyridoxal phosphate</keyword>
<dbReference type="PANTHER" id="PTHR30538">
    <property type="entry name" value="LYSINE 2,3-AMINOMUTASE-RELATED"/>
    <property type="match status" value="1"/>
</dbReference>
<dbReference type="Proteomes" id="UP000007013">
    <property type="component" value="Chromosome"/>
</dbReference>
<dbReference type="eggNOG" id="COG1509">
    <property type="taxonomic scope" value="Bacteria"/>
</dbReference>
<dbReference type="InterPro" id="IPR013785">
    <property type="entry name" value="Aldolase_TIM"/>
</dbReference>
<dbReference type="InterPro" id="IPR058240">
    <property type="entry name" value="rSAM_sf"/>
</dbReference>
<evidence type="ECO:0000256" key="4">
    <source>
        <dbReference type="ARBA" id="ARBA00022485"/>
    </source>
</evidence>
<dbReference type="SUPFAM" id="SSF102114">
    <property type="entry name" value="Radical SAM enzymes"/>
    <property type="match status" value="1"/>
</dbReference>
<keyword evidence="4" id="KW-0004">4Fe-4S</keyword>
<keyword evidence="9" id="KW-0411">Iron-sulfur</keyword>
<reference evidence="10 11" key="1">
    <citation type="journal article" date="2011" name="J. Bacteriol.">
        <title>Genome sequence of the verrucomicrobium Opitutus terrae PB90-1, an abundant inhabitant of rice paddy soil ecosystems.</title>
        <authorList>
            <person name="van Passel M.W."/>
            <person name="Kant R."/>
            <person name="Palva A."/>
            <person name="Copeland A."/>
            <person name="Lucas S."/>
            <person name="Lapidus A."/>
            <person name="Glavina del Rio T."/>
            <person name="Pitluck S."/>
            <person name="Goltsman E."/>
            <person name="Clum A."/>
            <person name="Sun H."/>
            <person name="Schmutz J."/>
            <person name="Larimer F.W."/>
            <person name="Land M.L."/>
            <person name="Hauser L."/>
            <person name="Kyrpides N."/>
            <person name="Mikhailova N."/>
            <person name="Richardson P.P."/>
            <person name="Janssen P.H."/>
            <person name="de Vos W.M."/>
            <person name="Smidt H."/>
        </authorList>
    </citation>
    <scope>NUCLEOTIDE SEQUENCE [LARGE SCALE GENOMIC DNA]</scope>
    <source>
        <strain evidence="11">DSM 11246 / JCM 15787 / PB90-1</strain>
    </source>
</reference>
<dbReference type="SFLD" id="SFLDG01070">
    <property type="entry name" value="PLP-dependent"/>
    <property type="match status" value="1"/>
</dbReference>
<comment type="similarity">
    <text evidence="3">Belongs to the radical SAM superfamily. KamA family.</text>
</comment>
<keyword evidence="5" id="KW-0949">S-adenosyl-L-methionine</keyword>
<dbReference type="Gene3D" id="3.20.20.70">
    <property type="entry name" value="Aldolase class I"/>
    <property type="match status" value="1"/>
</dbReference>
<dbReference type="GO" id="GO:0003824">
    <property type="term" value="F:catalytic activity"/>
    <property type="evidence" value="ECO:0007669"/>
    <property type="project" value="InterPro"/>
</dbReference>
<evidence type="ECO:0000313" key="11">
    <source>
        <dbReference type="Proteomes" id="UP000007013"/>
    </source>
</evidence>